<name>A0A9D4RGW2_DREPO</name>
<accession>A0A9D4RGW2</accession>
<organism evidence="1 2">
    <name type="scientific">Dreissena polymorpha</name>
    <name type="common">Zebra mussel</name>
    <name type="synonym">Mytilus polymorpha</name>
    <dbReference type="NCBI Taxonomy" id="45954"/>
    <lineage>
        <taxon>Eukaryota</taxon>
        <taxon>Metazoa</taxon>
        <taxon>Spiralia</taxon>
        <taxon>Lophotrochozoa</taxon>
        <taxon>Mollusca</taxon>
        <taxon>Bivalvia</taxon>
        <taxon>Autobranchia</taxon>
        <taxon>Heteroconchia</taxon>
        <taxon>Euheterodonta</taxon>
        <taxon>Imparidentia</taxon>
        <taxon>Neoheterodontei</taxon>
        <taxon>Myida</taxon>
        <taxon>Dreissenoidea</taxon>
        <taxon>Dreissenidae</taxon>
        <taxon>Dreissena</taxon>
    </lineage>
</organism>
<proteinExistence type="predicted"/>
<reference evidence="1" key="2">
    <citation type="submission" date="2020-11" db="EMBL/GenBank/DDBJ databases">
        <authorList>
            <person name="McCartney M.A."/>
            <person name="Auch B."/>
            <person name="Kono T."/>
            <person name="Mallez S."/>
            <person name="Becker A."/>
            <person name="Gohl D.M."/>
            <person name="Silverstein K.A.T."/>
            <person name="Koren S."/>
            <person name="Bechman K.B."/>
            <person name="Herman A."/>
            <person name="Abrahante J.E."/>
            <person name="Garbe J."/>
        </authorList>
    </citation>
    <scope>NUCLEOTIDE SEQUENCE</scope>
    <source>
        <strain evidence="1">Duluth1</strain>
        <tissue evidence="1">Whole animal</tissue>
    </source>
</reference>
<gene>
    <name evidence="1" type="ORF">DPMN_030183</name>
</gene>
<dbReference type="Proteomes" id="UP000828390">
    <property type="component" value="Unassembled WGS sequence"/>
</dbReference>
<dbReference type="AlphaFoldDB" id="A0A9D4RGW2"/>
<sequence length="79" mass="9009">MKGTSWTLAAPFKEQKFHRTPSESIANNYTPSASDLKMKDLPKLQRAKIPGKSLLVLVNPFMQRLIWVYTVCQGLFSRP</sequence>
<protein>
    <submittedName>
        <fullName evidence="1">Uncharacterized protein</fullName>
    </submittedName>
</protein>
<dbReference type="EMBL" id="JAIWYP010000002">
    <property type="protein sequence ID" value="KAH3867058.1"/>
    <property type="molecule type" value="Genomic_DNA"/>
</dbReference>
<reference evidence="1" key="1">
    <citation type="journal article" date="2019" name="bioRxiv">
        <title>The Genome of the Zebra Mussel, Dreissena polymorpha: A Resource for Invasive Species Research.</title>
        <authorList>
            <person name="McCartney M.A."/>
            <person name="Auch B."/>
            <person name="Kono T."/>
            <person name="Mallez S."/>
            <person name="Zhang Y."/>
            <person name="Obille A."/>
            <person name="Becker A."/>
            <person name="Abrahante J.E."/>
            <person name="Garbe J."/>
            <person name="Badalamenti J.P."/>
            <person name="Herman A."/>
            <person name="Mangelson H."/>
            <person name="Liachko I."/>
            <person name="Sullivan S."/>
            <person name="Sone E.D."/>
            <person name="Koren S."/>
            <person name="Silverstein K.A.T."/>
            <person name="Beckman K.B."/>
            <person name="Gohl D.M."/>
        </authorList>
    </citation>
    <scope>NUCLEOTIDE SEQUENCE</scope>
    <source>
        <strain evidence="1">Duluth1</strain>
        <tissue evidence="1">Whole animal</tissue>
    </source>
</reference>
<comment type="caution">
    <text evidence="1">The sequence shown here is derived from an EMBL/GenBank/DDBJ whole genome shotgun (WGS) entry which is preliminary data.</text>
</comment>
<evidence type="ECO:0000313" key="1">
    <source>
        <dbReference type="EMBL" id="KAH3867058.1"/>
    </source>
</evidence>
<keyword evidence="2" id="KW-1185">Reference proteome</keyword>
<evidence type="ECO:0000313" key="2">
    <source>
        <dbReference type="Proteomes" id="UP000828390"/>
    </source>
</evidence>